<protein>
    <submittedName>
        <fullName evidence="1">Uncharacterized protein</fullName>
    </submittedName>
</protein>
<dbReference type="Proteomes" id="UP000585474">
    <property type="component" value="Unassembled WGS sequence"/>
</dbReference>
<dbReference type="AlphaFoldDB" id="A0A7J0H1E6"/>
<evidence type="ECO:0000313" key="2">
    <source>
        <dbReference type="Proteomes" id="UP000585474"/>
    </source>
</evidence>
<accession>A0A7J0H1E6</accession>
<name>A0A7J0H1E6_9ERIC</name>
<dbReference type="OrthoDB" id="1740536at2759"/>
<sequence length="444" mass="50821">MLQGRLRATLGSGWVGRSPKEEKIAKLLPYGYWKSNWRVCNKFCQAQLRRGWLAGQDGCPDNTAAKVVPSAKSHTKTASPPKFTLYDEKLNSSSHINHFKKVMALWNHLGAIMCGMFPSSLGDLGLKWFEKLPTGSIGSFYQLSESFVARLVEIFTQLEDERQAKQATGFSSGGNGKFKRREKFKTSRTIESLPLWEDIPQNAIRGGGAPFTRRKGIELRLAEPSRLFLISSFRLDIWRIDDALEKRHSSSDPLVIWLRMHNYDVRRIQVYMGSSVEVMYCDLFKQLNLPKADLKPIQAPLVGFNAQSHWPLGTVVSKQYYLVTISTKVAMKEVRIVEKKRKVLEDVGKTPEAKVVEDLLHYDFDEPNLDRVFLTSSNLTKQKRTELIEFLTANIEVFAWTPYKMLRINPDFFKHELNVIPEAKLVKQQGRKVDAVIEVKRQVL</sequence>
<keyword evidence="2" id="KW-1185">Reference proteome</keyword>
<evidence type="ECO:0000313" key="1">
    <source>
        <dbReference type="EMBL" id="GFZ16838.1"/>
    </source>
</evidence>
<comment type="caution">
    <text evidence="1">The sequence shown here is derived from an EMBL/GenBank/DDBJ whole genome shotgun (WGS) entry which is preliminary data.</text>
</comment>
<dbReference type="EMBL" id="BJWL01000026">
    <property type="protein sequence ID" value="GFZ16838.1"/>
    <property type="molecule type" value="Genomic_DNA"/>
</dbReference>
<proteinExistence type="predicted"/>
<reference evidence="1 2" key="1">
    <citation type="submission" date="2019-07" db="EMBL/GenBank/DDBJ databases">
        <title>De Novo Assembly of kiwifruit Actinidia rufa.</title>
        <authorList>
            <person name="Sugita-Konishi S."/>
            <person name="Sato K."/>
            <person name="Mori E."/>
            <person name="Abe Y."/>
            <person name="Kisaki G."/>
            <person name="Hamano K."/>
            <person name="Suezawa K."/>
            <person name="Otani M."/>
            <person name="Fukuda T."/>
            <person name="Manabe T."/>
            <person name="Gomi K."/>
            <person name="Tabuchi M."/>
            <person name="Akimitsu K."/>
            <person name="Kataoka I."/>
        </authorList>
    </citation>
    <scope>NUCLEOTIDE SEQUENCE [LARGE SCALE GENOMIC DNA]</scope>
    <source>
        <strain evidence="2">cv. Fuchu</strain>
    </source>
</reference>
<organism evidence="1 2">
    <name type="scientific">Actinidia rufa</name>
    <dbReference type="NCBI Taxonomy" id="165716"/>
    <lineage>
        <taxon>Eukaryota</taxon>
        <taxon>Viridiplantae</taxon>
        <taxon>Streptophyta</taxon>
        <taxon>Embryophyta</taxon>
        <taxon>Tracheophyta</taxon>
        <taxon>Spermatophyta</taxon>
        <taxon>Magnoliopsida</taxon>
        <taxon>eudicotyledons</taxon>
        <taxon>Gunneridae</taxon>
        <taxon>Pentapetalae</taxon>
        <taxon>asterids</taxon>
        <taxon>Ericales</taxon>
        <taxon>Actinidiaceae</taxon>
        <taxon>Actinidia</taxon>
    </lineage>
</organism>
<gene>
    <name evidence="1" type="ORF">Acr_26g0001080</name>
</gene>